<evidence type="ECO:0000313" key="1">
    <source>
        <dbReference type="Proteomes" id="UP000887574"/>
    </source>
</evidence>
<proteinExistence type="predicted"/>
<organism evidence="1 2">
    <name type="scientific">Ditylenchus dipsaci</name>
    <dbReference type="NCBI Taxonomy" id="166011"/>
    <lineage>
        <taxon>Eukaryota</taxon>
        <taxon>Metazoa</taxon>
        <taxon>Ecdysozoa</taxon>
        <taxon>Nematoda</taxon>
        <taxon>Chromadorea</taxon>
        <taxon>Rhabditida</taxon>
        <taxon>Tylenchina</taxon>
        <taxon>Tylenchomorpha</taxon>
        <taxon>Sphaerularioidea</taxon>
        <taxon>Anguinidae</taxon>
        <taxon>Anguininae</taxon>
        <taxon>Ditylenchus</taxon>
    </lineage>
</organism>
<keyword evidence="1" id="KW-1185">Reference proteome</keyword>
<reference evidence="2" key="1">
    <citation type="submission" date="2022-11" db="UniProtKB">
        <authorList>
            <consortium name="WormBaseParasite"/>
        </authorList>
    </citation>
    <scope>IDENTIFICATION</scope>
</reference>
<sequence length="103" mass="11962">MCQSLVEQQKQKAVEMYLLQWDKMDLNLKPEEWTIVRKLVTLLDPLESASKQICRADEPLSIQFPIARSLTRNINDVTVPELQQICGSILGHLCEKFNVEYEK</sequence>
<dbReference type="WBParaSite" id="jg6707">
    <property type="protein sequence ID" value="jg6707"/>
    <property type="gene ID" value="jg6707"/>
</dbReference>
<accession>A0A915EJS4</accession>
<name>A0A915EJS4_9BILA</name>
<protein>
    <submittedName>
        <fullName evidence="2">Uncharacterized protein</fullName>
    </submittedName>
</protein>
<evidence type="ECO:0000313" key="2">
    <source>
        <dbReference type="WBParaSite" id="jg6707"/>
    </source>
</evidence>
<dbReference type="Proteomes" id="UP000887574">
    <property type="component" value="Unplaced"/>
</dbReference>
<dbReference type="AlphaFoldDB" id="A0A915EJS4"/>